<dbReference type="InterPro" id="IPR009739">
    <property type="entry name" value="LprI-like_N"/>
</dbReference>
<evidence type="ECO:0000313" key="2">
    <source>
        <dbReference type="EMBL" id="VWB53263.1"/>
    </source>
</evidence>
<organism evidence="2 3">
    <name type="scientific">Burkholderia paludis</name>
    <dbReference type="NCBI Taxonomy" id="1506587"/>
    <lineage>
        <taxon>Bacteria</taxon>
        <taxon>Pseudomonadati</taxon>
        <taxon>Pseudomonadota</taxon>
        <taxon>Betaproteobacteria</taxon>
        <taxon>Burkholderiales</taxon>
        <taxon>Burkholderiaceae</taxon>
        <taxon>Burkholderia</taxon>
        <taxon>Burkholderia cepacia complex</taxon>
    </lineage>
</organism>
<dbReference type="InterPro" id="IPR052755">
    <property type="entry name" value="Lysozyme_Inhibitor_LprI"/>
</dbReference>
<sequence>MGKQVVTGWAGCLLGIALVLPVVSRAAAPSFDCAHASTSVETAICGSPALTGADRAMADAYRVARERLDRDAGRKLVEDQKAYLVARDQAFHDASSRADEKGLRENMESRTRFLRGIPARAPAGFSGRWGSVGGLVVVDAADGAYKVSVNTVEPDMGRWVCDAGGIGAIVDGKLVVKVDGGAVVRLSRDGPLLKVETQPPSNVQDWHAPYCGTSGSLDGEYFPSSGAN</sequence>
<dbReference type="PANTHER" id="PTHR37549:SF1">
    <property type="entry name" value="LIPOPROTEIN LPRI"/>
    <property type="match status" value="1"/>
</dbReference>
<keyword evidence="3" id="KW-1185">Reference proteome</keyword>
<dbReference type="GO" id="GO:0005576">
    <property type="term" value="C:extracellular region"/>
    <property type="evidence" value="ECO:0007669"/>
    <property type="project" value="TreeGrafter"/>
</dbReference>
<reference evidence="2 3" key="1">
    <citation type="submission" date="2019-09" db="EMBL/GenBank/DDBJ databases">
        <authorList>
            <person name="Depoorter E."/>
        </authorList>
    </citation>
    <scope>NUCLEOTIDE SEQUENCE [LARGE SCALE GENOMIC DNA]</scope>
    <source>
        <strain evidence="2">LMG 30113</strain>
    </source>
</reference>
<dbReference type="AlphaFoldDB" id="A0A6J5DXX9"/>
<dbReference type="PANTHER" id="PTHR37549">
    <property type="entry name" value="LIPOPROTEIN LPRI"/>
    <property type="match status" value="1"/>
</dbReference>
<protein>
    <recommendedName>
        <fullName evidence="1">Lysozyme inhibitor LprI-like N-terminal domain-containing protein</fullName>
    </recommendedName>
</protein>
<evidence type="ECO:0000313" key="3">
    <source>
        <dbReference type="Proteomes" id="UP000494330"/>
    </source>
</evidence>
<accession>A0A6J5DXX9</accession>
<name>A0A6J5DXX9_9BURK</name>
<dbReference type="EMBL" id="CABVQD010000006">
    <property type="protein sequence ID" value="VWB53263.1"/>
    <property type="molecule type" value="Genomic_DNA"/>
</dbReference>
<dbReference type="RefSeq" id="WP_031398814.1">
    <property type="nucleotide sequence ID" value="NZ_CADIKE010000013.1"/>
</dbReference>
<gene>
    <name evidence="2" type="ORF">BPA30113_02313</name>
</gene>
<dbReference type="Proteomes" id="UP000494330">
    <property type="component" value="Unassembled WGS sequence"/>
</dbReference>
<proteinExistence type="predicted"/>
<evidence type="ECO:0000259" key="1">
    <source>
        <dbReference type="Pfam" id="PF07007"/>
    </source>
</evidence>
<feature type="domain" description="Lysozyme inhibitor LprI-like N-terminal" evidence="1">
    <location>
        <begin position="33"/>
        <end position="100"/>
    </location>
</feature>
<dbReference type="Pfam" id="PF07007">
    <property type="entry name" value="LprI"/>
    <property type="match status" value="1"/>
</dbReference>
<dbReference type="Gene3D" id="1.20.1270.180">
    <property type="match status" value="1"/>
</dbReference>